<dbReference type="STRING" id="216903.SAMN05444371_2381"/>
<proteinExistence type="predicted"/>
<evidence type="ECO:0000313" key="4">
    <source>
        <dbReference type="Proteomes" id="UP000184498"/>
    </source>
</evidence>
<dbReference type="OrthoDB" id="9806653at2"/>
<dbReference type="Pfam" id="PF13439">
    <property type="entry name" value="Glyco_transf_4"/>
    <property type="match status" value="1"/>
</dbReference>
<evidence type="ECO:0000259" key="1">
    <source>
        <dbReference type="Pfam" id="PF00534"/>
    </source>
</evidence>
<dbReference type="EMBL" id="FRAM01000002">
    <property type="protein sequence ID" value="SHK42330.1"/>
    <property type="molecule type" value="Genomic_DNA"/>
</dbReference>
<dbReference type="InterPro" id="IPR028098">
    <property type="entry name" value="Glyco_trans_4-like_N"/>
</dbReference>
<gene>
    <name evidence="3" type="ORF">SAMN05444371_2381</name>
</gene>
<evidence type="ECO:0000259" key="2">
    <source>
        <dbReference type="Pfam" id="PF13439"/>
    </source>
</evidence>
<dbReference type="PANTHER" id="PTHR12526:SF630">
    <property type="entry name" value="GLYCOSYLTRANSFERASE"/>
    <property type="match status" value="1"/>
</dbReference>
<dbReference type="AlphaFoldDB" id="A0A1M6SC78"/>
<feature type="domain" description="Glycosyl transferase family 1" evidence="1">
    <location>
        <begin position="171"/>
        <end position="319"/>
    </location>
</feature>
<reference evidence="4" key="1">
    <citation type="submission" date="2016-11" db="EMBL/GenBank/DDBJ databases">
        <authorList>
            <person name="Varghese N."/>
            <person name="Submissions S."/>
        </authorList>
    </citation>
    <scope>NUCLEOTIDE SEQUENCE [LARGE SCALE GENOMIC DNA]</scope>
    <source>
        <strain evidence="4">DSM 18016</strain>
    </source>
</reference>
<sequence length="342" mass="38816">MKILHVITRSDLGGAQSVVIALANAMCKDHDVTVAAGENGPMWNALDPQVRQEKILDIIRPVSLFKDMKASFRLRKLYQSINPDVIHLHSSKIGILGRLVFPKSKTIYSVHGFDSIRLSYRKFLPLEKLLQKRCRTIVLASDYDKQNMIKEGITANLQIVHNGVKTPETENNLRIEGLEKFEKTVMCIARISPQKRFGSYLKIAERLPKYAFVWIGAEKKYDNLPANVFCLEGMPNAKKYIQLADVFVLPSNYEGIPIVIIDALSYGKPIVSSDVGGISEIVLDNQNGYVVKNDDDIFAEKIKYILNDAAIYKKFSDNSLEIFYKNMTIEKMVEGYMKIYKL</sequence>
<dbReference type="Proteomes" id="UP000184498">
    <property type="component" value="Unassembled WGS sequence"/>
</dbReference>
<dbReference type="RefSeq" id="WP_072998133.1">
    <property type="nucleotide sequence ID" value="NZ_FRAM01000002.1"/>
</dbReference>
<feature type="domain" description="Glycosyltransferase subfamily 4-like N-terminal" evidence="2">
    <location>
        <begin position="13"/>
        <end position="166"/>
    </location>
</feature>
<keyword evidence="4" id="KW-1185">Reference proteome</keyword>
<dbReference type="PANTHER" id="PTHR12526">
    <property type="entry name" value="GLYCOSYLTRANSFERASE"/>
    <property type="match status" value="1"/>
</dbReference>
<dbReference type="Gene3D" id="3.40.50.2000">
    <property type="entry name" value="Glycogen Phosphorylase B"/>
    <property type="match status" value="2"/>
</dbReference>
<name>A0A1M6SC78_9FLAO</name>
<dbReference type="GO" id="GO:0016757">
    <property type="term" value="F:glycosyltransferase activity"/>
    <property type="evidence" value="ECO:0007669"/>
    <property type="project" value="InterPro"/>
</dbReference>
<keyword evidence="3" id="KW-0808">Transferase</keyword>
<dbReference type="Pfam" id="PF00534">
    <property type="entry name" value="Glycos_transf_1"/>
    <property type="match status" value="1"/>
</dbReference>
<evidence type="ECO:0000313" key="3">
    <source>
        <dbReference type="EMBL" id="SHK42330.1"/>
    </source>
</evidence>
<accession>A0A1M6SC78</accession>
<protein>
    <submittedName>
        <fullName evidence="3">Glycosyltransferase involved in cell wall bisynthesis</fullName>
    </submittedName>
</protein>
<dbReference type="InterPro" id="IPR001296">
    <property type="entry name" value="Glyco_trans_1"/>
</dbReference>
<dbReference type="SUPFAM" id="SSF53756">
    <property type="entry name" value="UDP-Glycosyltransferase/glycogen phosphorylase"/>
    <property type="match status" value="1"/>
</dbReference>
<organism evidence="3 4">
    <name type="scientific">Epilithonimonas mollis</name>
    <dbReference type="NCBI Taxonomy" id="216903"/>
    <lineage>
        <taxon>Bacteria</taxon>
        <taxon>Pseudomonadati</taxon>
        <taxon>Bacteroidota</taxon>
        <taxon>Flavobacteriia</taxon>
        <taxon>Flavobacteriales</taxon>
        <taxon>Weeksellaceae</taxon>
        <taxon>Chryseobacterium group</taxon>
        <taxon>Epilithonimonas</taxon>
    </lineage>
</organism>